<accession>A0AAP0PZF3</accession>
<dbReference type="AlphaFoldDB" id="A0AAP0PZF3"/>
<comment type="caution">
    <text evidence="1">The sequence shown here is derived from an EMBL/GenBank/DDBJ whole genome shotgun (WGS) entry which is preliminary data.</text>
</comment>
<gene>
    <name evidence="1" type="ORF">Syun_007541</name>
</gene>
<sequence>MEKKEVLPCGEGLGGIGGSAIGDGVKVMSDSSSRKRNCLSLHRCPRTNLYSQLKHSPLALRSCISAEESLRTGKDCVVVVDWGPKESLGGWAVDLP</sequence>
<name>A0AAP0PZF3_9MAGN</name>
<reference evidence="1 2" key="1">
    <citation type="submission" date="2024-01" db="EMBL/GenBank/DDBJ databases">
        <title>Genome assemblies of Stephania.</title>
        <authorList>
            <person name="Yang L."/>
        </authorList>
    </citation>
    <scope>NUCLEOTIDE SEQUENCE [LARGE SCALE GENOMIC DNA]</scope>
    <source>
        <strain evidence="1">YNDBR</strain>
        <tissue evidence="1">Leaf</tissue>
    </source>
</reference>
<evidence type="ECO:0000313" key="2">
    <source>
        <dbReference type="Proteomes" id="UP001420932"/>
    </source>
</evidence>
<evidence type="ECO:0000313" key="1">
    <source>
        <dbReference type="EMBL" id="KAK9161200.1"/>
    </source>
</evidence>
<proteinExistence type="predicted"/>
<dbReference type="EMBL" id="JBBNAF010000003">
    <property type="protein sequence ID" value="KAK9161200.1"/>
    <property type="molecule type" value="Genomic_DNA"/>
</dbReference>
<dbReference type="Proteomes" id="UP001420932">
    <property type="component" value="Unassembled WGS sequence"/>
</dbReference>
<keyword evidence="2" id="KW-1185">Reference proteome</keyword>
<protein>
    <submittedName>
        <fullName evidence="1">Uncharacterized protein</fullName>
    </submittedName>
</protein>
<organism evidence="1 2">
    <name type="scientific">Stephania yunnanensis</name>
    <dbReference type="NCBI Taxonomy" id="152371"/>
    <lineage>
        <taxon>Eukaryota</taxon>
        <taxon>Viridiplantae</taxon>
        <taxon>Streptophyta</taxon>
        <taxon>Embryophyta</taxon>
        <taxon>Tracheophyta</taxon>
        <taxon>Spermatophyta</taxon>
        <taxon>Magnoliopsida</taxon>
        <taxon>Ranunculales</taxon>
        <taxon>Menispermaceae</taxon>
        <taxon>Menispermoideae</taxon>
        <taxon>Cissampelideae</taxon>
        <taxon>Stephania</taxon>
    </lineage>
</organism>